<dbReference type="InterPro" id="IPR057336">
    <property type="entry name" value="GerAC_N"/>
</dbReference>
<feature type="chain" id="PRO_5045336638" evidence="8">
    <location>
        <begin position="21"/>
        <end position="378"/>
    </location>
</feature>
<evidence type="ECO:0000256" key="5">
    <source>
        <dbReference type="ARBA" id="ARBA00023136"/>
    </source>
</evidence>
<evidence type="ECO:0000256" key="8">
    <source>
        <dbReference type="SAM" id="SignalP"/>
    </source>
</evidence>
<keyword evidence="6" id="KW-0564">Palmitate</keyword>
<dbReference type="Proteomes" id="UP001589619">
    <property type="component" value="Unassembled WGS sequence"/>
</dbReference>
<organism evidence="11 12">
    <name type="scientific">Paenibacillus hodogayensis</name>
    <dbReference type="NCBI Taxonomy" id="279208"/>
    <lineage>
        <taxon>Bacteria</taxon>
        <taxon>Bacillati</taxon>
        <taxon>Bacillota</taxon>
        <taxon>Bacilli</taxon>
        <taxon>Bacillales</taxon>
        <taxon>Paenibacillaceae</taxon>
        <taxon>Paenibacillus</taxon>
    </lineage>
</organism>
<comment type="subcellular location">
    <subcellularLocation>
        <location evidence="1">Membrane</location>
        <topology evidence="1">Lipid-anchor</topology>
    </subcellularLocation>
</comment>
<dbReference type="RefSeq" id="WP_344910548.1">
    <property type="nucleotide sequence ID" value="NZ_BAAAYO010000009.1"/>
</dbReference>
<dbReference type="InterPro" id="IPR008844">
    <property type="entry name" value="Spore_GerAC-like"/>
</dbReference>
<evidence type="ECO:0000256" key="1">
    <source>
        <dbReference type="ARBA" id="ARBA00004635"/>
    </source>
</evidence>
<dbReference type="NCBIfam" id="TIGR02887">
    <property type="entry name" value="spore_ger_x_C"/>
    <property type="match status" value="1"/>
</dbReference>
<dbReference type="Pfam" id="PF25198">
    <property type="entry name" value="Spore_GerAC_N"/>
    <property type="match status" value="1"/>
</dbReference>
<feature type="domain" description="Spore germination GerAC-like C-terminal" evidence="9">
    <location>
        <begin position="202"/>
        <end position="375"/>
    </location>
</feature>
<keyword evidence="5" id="KW-0472">Membrane</keyword>
<dbReference type="Pfam" id="PF05504">
    <property type="entry name" value="Spore_GerAC"/>
    <property type="match status" value="1"/>
</dbReference>
<evidence type="ECO:0000256" key="2">
    <source>
        <dbReference type="ARBA" id="ARBA00007886"/>
    </source>
</evidence>
<evidence type="ECO:0000259" key="10">
    <source>
        <dbReference type="Pfam" id="PF25198"/>
    </source>
</evidence>
<evidence type="ECO:0000256" key="3">
    <source>
        <dbReference type="ARBA" id="ARBA00022544"/>
    </source>
</evidence>
<evidence type="ECO:0000313" key="12">
    <source>
        <dbReference type="Proteomes" id="UP001589619"/>
    </source>
</evidence>
<gene>
    <name evidence="11" type="ORF">ACFFNY_31720</name>
</gene>
<sequence>MNKRLGRWARLLLIAAAVGAAPGCYDRLDLEETTSPLLLGYDIDQHNNMLVYISNPVFNKNGGSEAHEIVVEASTSREARDQEDARSAGKIHGRKVQIVLVGQKMLQQADWFRMLDVFFRDARNTLTPRVIAYNGPLSEIIYLDTKGQPMLPLLLREIVDTKSVRSETVKTTLQDMHRQLWEKGITPYISQVAVVNGEVMLQGMALLDHQGKYAAALDARETILLRMLQNEVKRPVSLTIAVPGEAKQGPFHTDELSFTTETVNANVKTSYSDGRFQFDIRVDMRATLSELLLPMREPYLNEPDLLKSFIAEQVRNQLNDLVRKIKQHRIDPIGLGLYARAYAYEPYKQVEDRWGEALAGADIRIAVNAVLGSTGPVK</sequence>
<evidence type="ECO:0000256" key="4">
    <source>
        <dbReference type="ARBA" id="ARBA00022729"/>
    </source>
</evidence>
<dbReference type="InterPro" id="IPR038501">
    <property type="entry name" value="Spore_GerAC_C_sf"/>
</dbReference>
<evidence type="ECO:0000259" key="9">
    <source>
        <dbReference type="Pfam" id="PF05504"/>
    </source>
</evidence>
<proteinExistence type="inferred from homology"/>
<keyword evidence="3" id="KW-0309">Germination</keyword>
<evidence type="ECO:0000256" key="7">
    <source>
        <dbReference type="ARBA" id="ARBA00023288"/>
    </source>
</evidence>
<keyword evidence="4 8" id="KW-0732">Signal</keyword>
<feature type="signal peptide" evidence="8">
    <location>
        <begin position="1"/>
        <end position="20"/>
    </location>
</feature>
<dbReference type="PANTHER" id="PTHR35789:SF1">
    <property type="entry name" value="SPORE GERMINATION PROTEIN B3"/>
    <property type="match status" value="1"/>
</dbReference>
<dbReference type="Gene3D" id="3.30.300.210">
    <property type="entry name" value="Nutrient germinant receptor protein C, domain 3"/>
    <property type="match status" value="1"/>
</dbReference>
<name>A0ABV5W6H0_9BACL</name>
<keyword evidence="7" id="KW-0449">Lipoprotein</keyword>
<comment type="caution">
    <text evidence="11">The sequence shown here is derived from an EMBL/GenBank/DDBJ whole genome shotgun (WGS) entry which is preliminary data.</text>
</comment>
<evidence type="ECO:0000313" key="11">
    <source>
        <dbReference type="EMBL" id="MFB9756169.1"/>
    </source>
</evidence>
<feature type="domain" description="Spore germination protein N-terminal" evidence="10">
    <location>
        <begin position="26"/>
        <end position="192"/>
    </location>
</feature>
<dbReference type="InterPro" id="IPR046953">
    <property type="entry name" value="Spore_GerAC-like_C"/>
</dbReference>
<comment type="similarity">
    <text evidence="2">Belongs to the GerABKC lipoprotein family.</text>
</comment>
<keyword evidence="12" id="KW-1185">Reference proteome</keyword>
<evidence type="ECO:0000256" key="6">
    <source>
        <dbReference type="ARBA" id="ARBA00023139"/>
    </source>
</evidence>
<protein>
    <submittedName>
        <fullName evidence="11">Ger(X)C family spore germination protein</fullName>
    </submittedName>
</protein>
<dbReference type="EMBL" id="JBHMAG010000021">
    <property type="protein sequence ID" value="MFB9756169.1"/>
    <property type="molecule type" value="Genomic_DNA"/>
</dbReference>
<reference evidence="11 12" key="1">
    <citation type="submission" date="2024-09" db="EMBL/GenBank/DDBJ databases">
        <authorList>
            <person name="Sun Q."/>
            <person name="Mori K."/>
        </authorList>
    </citation>
    <scope>NUCLEOTIDE SEQUENCE [LARGE SCALE GENOMIC DNA]</scope>
    <source>
        <strain evidence="11 12">JCM 12520</strain>
    </source>
</reference>
<accession>A0ABV5W6H0</accession>
<dbReference type="PANTHER" id="PTHR35789">
    <property type="entry name" value="SPORE GERMINATION PROTEIN B3"/>
    <property type="match status" value="1"/>
</dbReference>